<dbReference type="EMBL" id="VWNA01000001">
    <property type="protein sequence ID" value="MQT12381.1"/>
    <property type="molecule type" value="Genomic_DNA"/>
</dbReference>
<gene>
    <name evidence="5" type="ORF">F0357_06820</name>
</gene>
<evidence type="ECO:0000256" key="3">
    <source>
        <dbReference type="ARBA" id="ARBA00040298"/>
    </source>
</evidence>
<dbReference type="Pfam" id="PF01593">
    <property type="entry name" value="Amino_oxidase"/>
    <property type="match status" value="1"/>
</dbReference>
<dbReference type="SUPFAM" id="SSF51905">
    <property type="entry name" value="FAD/NAD(P)-binding domain"/>
    <property type="match status" value="1"/>
</dbReference>
<keyword evidence="6" id="KW-1185">Reference proteome</keyword>
<evidence type="ECO:0000313" key="6">
    <source>
        <dbReference type="Proteomes" id="UP000332515"/>
    </source>
</evidence>
<dbReference type="AlphaFoldDB" id="A0A6A7Y2M4"/>
<dbReference type="PANTHER" id="PTHR10668">
    <property type="entry name" value="PHYTOENE DEHYDROGENASE"/>
    <property type="match status" value="1"/>
</dbReference>
<sequence>MTSSNGKTSYDAVVIGGGHNGLVAAAMLGRAGRRVLLVEARDVLGGGAGTHVFHPGYKVNSLAHLMNRLAPEVERALGLDLADLGTSLAPTVALDPVRGPVVLGGAYGDSLSGVTPDEAGRFAALRALLMSQADLLARFLARPPPMPGELSLGDAVDLGKAAVALLKRGRSAGRDFARMLLTNIADVVDEHLDDDRLKGLLAFDATLGIHLGPRSPTSIVGLYYRLAGSCLGARGGQIVPRGGMGAVTAHLAAAARQAGVEIRTGAPVAAIAADRGRASGIVLPWGARIAAPLIVSAIHPVTTLRSLLPPGAIDIGLDRAVSHIRSRGDAAKLHLALDAVPAFVGVPAEAARGRLVVAPSVDHVERAFNPAKYGDFSPDPVIEITLPSLTDPTFAPRGGAVLSAIVQYAPYDLSGGWDARRDAFLETVLATLERHAPGLRGSIVGAELLLPPDIEAHFGMPGGHWHHGELQVDQMIFNRPAFGASGYETPVPGLYLASAGSHPGGGVSGLPGYNAARRALAKETAA</sequence>
<dbReference type="Gene3D" id="3.50.50.60">
    <property type="entry name" value="FAD/NAD(P)-binding domain"/>
    <property type="match status" value="2"/>
</dbReference>
<dbReference type="Proteomes" id="UP000332515">
    <property type="component" value="Unassembled WGS sequence"/>
</dbReference>
<evidence type="ECO:0000256" key="1">
    <source>
        <dbReference type="ARBA" id="ARBA00037217"/>
    </source>
</evidence>
<protein>
    <recommendedName>
        <fullName evidence="3">Pyridine nucleotide-disulfide oxidoreductase domain-containing protein 2</fullName>
    </recommendedName>
</protein>
<dbReference type="InterPro" id="IPR002937">
    <property type="entry name" value="Amino_oxidase"/>
</dbReference>
<dbReference type="GO" id="GO:0016491">
    <property type="term" value="F:oxidoreductase activity"/>
    <property type="evidence" value="ECO:0007669"/>
    <property type="project" value="InterPro"/>
</dbReference>
<name>A0A6A7Y2M4_9HYPH</name>
<evidence type="ECO:0000256" key="2">
    <source>
        <dbReference type="ARBA" id="ARBA00038825"/>
    </source>
</evidence>
<reference evidence="5 6" key="1">
    <citation type="submission" date="2019-09" db="EMBL/GenBank/DDBJ databases">
        <title>Segnochrobactrum spirostomi gen. nov., sp. nov., isolated from the ciliate Spirostomum cf. yagiui and description of a novel family, Segnochrobactraceae fam. nov. within the order Rhizobiales of the class Alphaproteobacteria.</title>
        <authorList>
            <person name="Akter S."/>
            <person name="Shazib S.U.A."/>
            <person name="Shin M.K."/>
        </authorList>
    </citation>
    <scope>NUCLEOTIDE SEQUENCE [LARGE SCALE GENOMIC DNA]</scope>
    <source>
        <strain evidence="5 6">Sp-1</strain>
    </source>
</reference>
<comment type="caution">
    <text evidence="5">The sequence shown here is derived from an EMBL/GenBank/DDBJ whole genome shotgun (WGS) entry which is preliminary data.</text>
</comment>
<proteinExistence type="predicted"/>
<comment type="function">
    <text evidence="1">Probable oxidoreductase that may play a role as regulator of mitochondrial function.</text>
</comment>
<evidence type="ECO:0000313" key="5">
    <source>
        <dbReference type="EMBL" id="MQT12381.1"/>
    </source>
</evidence>
<dbReference type="RefSeq" id="WP_153479654.1">
    <property type="nucleotide sequence ID" value="NZ_VWNA01000001.1"/>
</dbReference>
<evidence type="ECO:0000259" key="4">
    <source>
        <dbReference type="Pfam" id="PF01593"/>
    </source>
</evidence>
<comment type="subunit">
    <text evidence="2">Interacts with COX5B; this interaction may contribute to localize PYROXD2 to the inner face of the inner mitochondrial membrane.</text>
</comment>
<feature type="domain" description="Amine oxidase" evidence="4">
    <location>
        <begin position="21"/>
        <end position="310"/>
    </location>
</feature>
<dbReference type="InterPro" id="IPR036188">
    <property type="entry name" value="FAD/NAD-bd_sf"/>
</dbReference>
<accession>A0A6A7Y2M4</accession>
<dbReference type="PANTHER" id="PTHR10668:SF103">
    <property type="entry name" value="PYRIDINE NUCLEOTIDE-DISULFIDE OXIDOREDUCTASE DOMAIN-CONTAINING PROTEIN 2"/>
    <property type="match status" value="1"/>
</dbReference>
<organism evidence="5 6">
    <name type="scientific">Segnochrobactrum spirostomi</name>
    <dbReference type="NCBI Taxonomy" id="2608987"/>
    <lineage>
        <taxon>Bacteria</taxon>
        <taxon>Pseudomonadati</taxon>
        <taxon>Pseudomonadota</taxon>
        <taxon>Alphaproteobacteria</taxon>
        <taxon>Hyphomicrobiales</taxon>
        <taxon>Segnochrobactraceae</taxon>
        <taxon>Segnochrobactrum</taxon>
    </lineage>
</organism>